<evidence type="ECO:0000313" key="5">
    <source>
        <dbReference type="Proteomes" id="UP000070058"/>
    </source>
</evidence>
<evidence type="ECO:0000259" key="3">
    <source>
        <dbReference type="SMART" id="SM00642"/>
    </source>
</evidence>
<accession>A0A139SS37</accession>
<comment type="similarity">
    <text evidence="1">Belongs to the glycosyl hydrolase 13 family.</text>
</comment>
<dbReference type="GO" id="GO:0004553">
    <property type="term" value="F:hydrolase activity, hydrolyzing O-glycosyl compounds"/>
    <property type="evidence" value="ECO:0007669"/>
    <property type="project" value="InterPro"/>
</dbReference>
<dbReference type="InterPro" id="IPR017853">
    <property type="entry name" value="GH"/>
</dbReference>
<organism evidence="4 5">
    <name type="scientific">Cephaloticoccus primus</name>
    <dbReference type="NCBI Taxonomy" id="1548207"/>
    <lineage>
        <taxon>Bacteria</taxon>
        <taxon>Pseudomonadati</taxon>
        <taxon>Verrucomicrobiota</taxon>
        <taxon>Opitutia</taxon>
        <taxon>Opitutales</taxon>
        <taxon>Opitutaceae</taxon>
        <taxon>Cephaloticoccus</taxon>
    </lineage>
</organism>
<proteinExistence type="inferred from homology"/>
<dbReference type="SUPFAM" id="SSF81296">
    <property type="entry name" value="E set domains"/>
    <property type="match status" value="1"/>
</dbReference>
<dbReference type="Gene3D" id="2.60.40.10">
    <property type="entry name" value="Immunoglobulins"/>
    <property type="match status" value="1"/>
</dbReference>
<keyword evidence="5" id="KW-1185">Reference proteome</keyword>
<dbReference type="STRING" id="1548207.AXK11_02630"/>
<dbReference type="RefSeq" id="WP_068628970.1">
    <property type="nucleotide sequence ID" value="NZ_LSZQ01000017.1"/>
</dbReference>
<evidence type="ECO:0000313" key="4">
    <source>
        <dbReference type="EMBL" id="KXU37357.1"/>
    </source>
</evidence>
<evidence type="ECO:0000256" key="2">
    <source>
        <dbReference type="SAM" id="MobiDB-lite"/>
    </source>
</evidence>
<sequence>MTSHNPLIRAWLTSLKGGVIEYARDWEEIYVPALRLRPGGAPSGGAGVSEGAVTQIQSPPSPPAAEPEVPAFAKLEPAPRYVAARRYGYFVREDGALVFALVREVAAAAAGVDAEQLYVAGDFNGWEGAAGDPAWELKPFQIEGDTAPRAPRQLFCCVLPLAQRRSLMSAWPRAQFKFVTSQNQWLNVPEDSPNRVKDALGHINYVIDSTRTGRQFFRFELRAPLDLSQEWCIAPLAGAPAPATHAPQGQPVSSRLPSAARAEPQSAALAKKEAQAGPGRAAAVLGEALGVPIQPGAFFFSIASELPLGALVSADGRETCFRLFAPRAAGVRLLLAKTPDAAAPAEVVSLARHATEAGIWETTVEGNLHGRYYWYQLEVLAERSAAVPAAAPGAASGGEGAAATERARTARVLDPYALACVGHAGPGIVIDRARINRHANPAIARWPDRFATPQWQDLVIAEAHVRDLAARAPIELSAEERLGFTGLRKWVESEGFYLHRLGVNCVELQPVQEFDNRSREEYHWGYMPVNWFAPASAYALEPERASGIAELQALVAAFHRRGIAVILDVVYNHQGEPAGLISIDRQYYFELDAEGQLSNWSGCGNDLRAHAAMAKRLIIDSCRHFIECYGVDGFRFDLAELLGIEVLRDIEAALKRAKPDVILIAEPWSYRGHIAGALRDTGWSSWNDGYRNFIRDYVCGGSSAEALEYFIKGSPWFWSKFPAQTVNYSESHDDRAWVDSITENAHHDGSTPTATDRRRTHLMAALLFASLGIPMIAAGQDFLRSKHGVNNTYQRGDLNALDYRRLLRYPSTHTYFADWIAFRRSAAGRLLRQWQRPGEGFFRCYRTPDSTACAVVYNFDASQGRQRLLFAINPTGADVEIPLGEALPTVTSWQQIANHEGFLSANGMRQPVTSQLWLPALSCGLWQGSL</sequence>
<dbReference type="Pfam" id="PF02922">
    <property type="entry name" value="CBM_48"/>
    <property type="match status" value="1"/>
</dbReference>
<protein>
    <recommendedName>
        <fullName evidence="3">Glycosyl hydrolase family 13 catalytic domain-containing protein</fullName>
    </recommendedName>
</protein>
<dbReference type="SUPFAM" id="SSF51445">
    <property type="entry name" value="(Trans)glycosidases"/>
    <property type="match status" value="1"/>
</dbReference>
<dbReference type="GO" id="GO:0005975">
    <property type="term" value="P:carbohydrate metabolic process"/>
    <property type="evidence" value="ECO:0007669"/>
    <property type="project" value="InterPro"/>
</dbReference>
<dbReference type="PANTHER" id="PTHR43002">
    <property type="entry name" value="GLYCOGEN DEBRANCHING ENZYME"/>
    <property type="match status" value="1"/>
</dbReference>
<dbReference type="AlphaFoldDB" id="A0A139SS37"/>
<dbReference type="Gene3D" id="3.20.20.80">
    <property type="entry name" value="Glycosidases"/>
    <property type="match status" value="1"/>
</dbReference>
<evidence type="ECO:0000256" key="1">
    <source>
        <dbReference type="ARBA" id="ARBA00008061"/>
    </source>
</evidence>
<comment type="caution">
    <text evidence="4">The sequence shown here is derived from an EMBL/GenBank/DDBJ whole genome shotgun (WGS) entry which is preliminary data.</text>
</comment>
<reference evidence="5" key="1">
    <citation type="submission" date="2016-02" db="EMBL/GenBank/DDBJ databases">
        <authorList>
            <person name="Sanders J.G."/>
            <person name="Lin J.Y."/>
            <person name="Wertz J.T."/>
            <person name="Russell J.A."/>
            <person name="Moreau C.S."/>
            <person name="Powell S."/>
        </authorList>
    </citation>
    <scope>NUCLEOTIDE SEQUENCE [LARGE SCALE GENOMIC DNA]</scope>
    <source>
        <strain evidence="5">CAG34</strain>
    </source>
</reference>
<feature type="region of interest" description="Disordered" evidence="2">
    <location>
        <begin position="242"/>
        <end position="273"/>
    </location>
</feature>
<dbReference type="InterPro" id="IPR004193">
    <property type="entry name" value="Glyco_hydro_13_N"/>
</dbReference>
<dbReference type="SMART" id="SM00642">
    <property type="entry name" value="Aamy"/>
    <property type="match status" value="1"/>
</dbReference>
<feature type="region of interest" description="Disordered" evidence="2">
    <location>
        <begin position="42"/>
        <end position="68"/>
    </location>
</feature>
<feature type="domain" description="Glycosyl hydrolase family 13 catalytic" evidence="3">
    <location>
        <begin position="482"/>
        <end position="805"/>
    </location>
</feature>
<dbReference type="InterPro" id="IPR006047">
    <property type="entry name" value="GH13_cat_dom"/>
</dbReference>
<gene>
    <name evidence="4" type="ORF">AXK11_02630</name>
</gene>
<dbReference type="InterPro" id="IPR014756">
    <property type="entry name" value="Ig_E-set"/>
</dbReference>
<dbReference type="InterPro" id="IPR013783">
    <property type="entry name" value="Ig-like_fold"/>
</dbReference>
<dbReference type="Proteomes" id="UP000070058">
    <property type="component" value="Unassembled WGS sequence"/>
</dbReference>
<dbReference type="EMBL" id="LSZQ01000017">
    <property type="protein sequence ID" value="KXU37357.1"/>
    <property type="molecule type" value="Genomic_DNA"/>
</dbReference>
<name>A0A139SS37_9BACT</name>